<gene>
    <name evidence="1" type="ORF">DEO72_LG1g3281</name>
</gene>
<dbReference type="Proteomes" id="UP000501690">
    <property type="component" value="Linkage Group LG1"/>
</dbReference>
<sequence>MPLVNEEGRIVVSATVGGGGAMTMAEVGISVAVLMARRRGQVVVNVADRNGATLVAGVVVGRVAGG</sequence>
<dbReference type="EMBL" id="CP039345">
    <property type="protein sequence ID" value="QCD79635.1"/>
    <property type="molecule type" value="Genomic_DNA"/>
</dbReference>
<keyword evidence="2" id="KW-1185">Reference proteome</keyword>
<accession>A0A4D6KSX0</accession>
<name>A0A4D6KSX0_VIGUN</name>
<evidence type="ECO:0000313" key="2">
    <source>
        <dbReference type="Proteomes" id="UP000501690"/>
    </source>
</evidence>
<proteinExistence type="predicted"/>
<reference evidence="1 2" key="1">
    <citation type="submission" date="2019-04" db="EMBL/GenBank/DDBJ databases">
        <title>An improved genome assembly and genetic linkage map for asparagus bean, Vigna unguiculata ssp. sesquipedialis.</title>
        <authorList>
            <person name="Xia Q."/>
            <person name="Zhang R."/>
            <person name="Dong Y."/>
        </authorList>
    </citation>
    <scope>NUCLEOTIDE SEQUENCE [LARGE SCALE GENOMIC DNA]</scope>
    <source>
        <tissue evidence="1">Leaf</tissue>
    </source>
</reference>
<evidence type="ECO:0000313" key="1">
    <source>
        <dbReference type="EMBL" id="QCD79635.1"/>
    </source>
</evidence>
<dbReference type="AlphaFoldDB" id="A0A4D6KSX0"/>
<protein>
    <submittedName>
        <fullName evidence="1">Uncharacterized protein</fullName>
    </submittedName>
</protein>
<organism evidence="1 2">
    <name type="scientific">Vigna unguiculata</name>
    <name type="common">Cowpea</name>
    <dbReference type="NCBI Taxonomy" id="3917"/>
    <lineage>
        <taxon>Eukaryota</taxon>
        <taxon>Viridiplantae</taxon>
        <taxon>Streptophyta</taxon>
        <taxon>Embryophyta</taxon>
        <taxon>Tracheophyta</taxon>
        <taxon>Spermatophyta</taxon>
        <taxon>Magnoliopsida</taxon>
        <taxon>eudicotyledons</taxon>
        <taxon>Gunneridae</taxon>
        <taxon>Pentapetalae</taxon>
        <taxon>rosids</taxon>
        <taxon>fabids</taxon>
        <taxon>Fabales</taxon>
        <taxon>Fabaceae</taxon>
        <taxon>Papilionoideae</taxon>
        <taxon>50 kb inversion clade</taxon>
        <taxon>NPAAA clade</taxon>
        <taxon>indigoferoid/millettioid clade</taxon>
        <taxon>Phaseoleae</taxon>
        <taxon>Vigna</taxon>
    </lineage>
</organism>